<evidence type="ECO:0000313" key="3">
    <source>
        <dbReference type="Proteomes" id="UP001065322"/>
    </source>
</evidence>
<dbReference type="Proteomes" id="UP001065322">
    <property type="component" value="Chromosome"/>
</dbReference>
<feature type="coiled-coil region" evidence="1">
    <location>
        <begin position="175"/>
        <end position="300"/>
    </location>
</feature>
<reference evidence="3" key="1">
    <citation type="submission" date="2020-06" db="EMBL/GenBank/DDBJ databases">
        <title>Thalassolituus marinus alknpb1M-1, a hydrocarbon-degrading bacterium isolated from the deep-sea overlying water using an in-situ strategy from the South China Sea basin.</title>
        <authorList>
            <person name="Dong C."/>
            <person name="Chen Y."/>
            <person name="Shao Z."/>
        </authorList>
    </citation>
    <scope>NUCLEOTIDE SEQUENCE [LARGE SCALE GENOMIC DNA]</scope>
    <source>
        <strain evidence="3">alknpb1M-1</strain>
    </source>
</reference>
<evidence type="ECO:0000313" key="2">
    <source>
        <dbReference type="EMBL" id="UXD87100.1"/>
    </source>
</evidence>
<proteinExistence type="predicted"/>
<gene>
    <name evidence="2" type="ORF">HUF19_06430</name>
</gene>
<dbReference type="RefSeq" id="WP_260999018.1">
    <property type="nucleotide sequence ID" value="NZ_CP054475.1"/>
</dbReference>
<dbReference type="EMBL" id="CP054475">
    <property type="protein sequence ID" value="UXD87100.1"/>
    <property type="molecule type" value="Genomic_DNA"/>
</dbReference>
<organism evidence="2 3">
    <name type="scientific">Thalassolituus hydrocarboniclasticus</name>
    <dbReference type="NCBI Taxonomy" id="2742796"/>
    <lineage>
        <taxon>Bacteria</taxon>
        <taxon>Pseudomonadati</taxon>
        <taxon>Pseudomonadota</taxon>
        <taxon>Gammaproteobacteria</taxon>
        <taxon>Oceanospirillales</taxon>
        <taxon>Oceanospirillaceae</taxon>
        <taxon>Thalassolituus</taxon>
    </lineage>
</organism>
<evidence type="ECO:0000256" key="1">
    <source>
        <dbReference type="SAM" id="Coils"/>
    </source>
</evidence>
<name>A0ABY6AB07_9GAMM</name>
<keyword evidence="3" id="KW-1185">Reference proteome</keyword>
<sequence>MSIQEAVLILHDHEVVEAYWLADFERLVRQQTPLQHAAEHKIQAAYLQIGNHRSAEALVLFEAPVKHSVIDARWYMPLRRLADSAGRGPNMGAGRIRLACRSQCSISWHAESLWEPVTSDFMAIRKALRGNTLRDQAPLTERDLWPQERISAVERVTGGAGAGSLLAKKHSDPEVEDLKRTLRNEMEAYRRQLQQLQQEIERQKSLNEKLGRQADASGEAELEELRQVHRNEMAAHAAEVESLTLALEQERQEAERLRQALNDNQPAAEPVVSDEEAARLKEEAATLRQYLEQAEEQSAERFVNRLDGLEAVLVAFHPGVGHLTITPANMLRYADNPLAYAAQKCFVSEEVYRRWLDHYDDPRCQQCNAEIPRIEHPREFDHDLNAYCKLHRQLHLAGS</sequence>
<accession>A0ABY6AB07</accession>
<keyword evidence="1" id="KW-0175">Coiled coil</keyword>
<protein>
    <submittedName>
        <fullName evidence="2">Uncharacterized protein</fullName>
    </submittedName>
</protein>